<gene>
    <name evidence="2" type="ORF">LSAT_V11C800428730</name>
</gene>
<dbReference type="AlphaFoldDB" id="A0A9R1UNJ2"/>
<keyword evidence="3" id="KW-1185">Reference proteome</keyword>
<evidence type="ECO:0000259" key="1">
    <source>
        <dbReference type="Pfam" id="PF10551"/>
    </source>
</evidence>
<sequence>MGKTRSKVWRPNEISRDLNALLEINVDYKQAWRAKQYAMELLLGSSEESFAKLPIYFHNLKRHNPGTVAYIQTDSEDCFECCFYAIGSTIRAFKSFCRKVIIIDGAHLKGNHIACNSYGWEQPDTAPCVRNMKKKRVLYECVGDCQELTFVTDRADAIRVSIENVFPHAHHGLCAFHILGNIVHKFGKNDKTKVLFWRLVKAYKRNVFEEVWYRFSSTRPQVAAYLSEIPRAKWTRAYSPSKRYDYMTSNSAESMNALSVDARKMPIIPLLEFFRRLSQEWCYKRRIEGVLTEWAKKVVSKNEERTPGWSVSGVSDALYEVHDFKHGGIVDLRQETCT</sequence>
<dbReference type="PANTHER" id="PTHR31973">
    <property type="entry name" value="POLYPROTEIN, PUTATIVE-RELATED"/>
    <property type="match status" value="1"/>
</dbReference>
<organism evidence="2 3">
    <name type="scientific">Lactuca sativa</name>
    <name type="common">Garden lettuce</name>
    <dbReference type="NCBI Taxonomy" id="4236"/>
    <lineage>
        <taxon>Eukaryota</taxon>
        <taxon>Viridiplantae</taxon>
        <taxon>Streptophyta</taxon>
        <taxon>Embryophyta</taxon>
        <taxon>Tracheophyta</taxon>
        <taxon>Spermatophyta</taxon>
        <taxon>Magnoliopsida</taxon>
        <taxon>eudicotyledons</taxon>
        <taxon>Gunneridae</taxon>
        <taxon>Pentapetalae</taxon>
        <taxon>asterids</taxon>
        <taxon>campanulids</taxon>
        <taxon>Asterales</taxon>
        <taxon>Asteraceae</taxon>
        <taxon>Cichorioideae</taxon>
        <taxon>Cichorieae</taxon>
        <taxon>Lactucinae</taxon>
        <taxon>Lactuca</taxon>
    </lineage>
</organism>
<evidence type="ECO:0000313" key="3">
    <source>
        <dbReference type="Proteomes" id="UP000235145"/>
    </source>
</evidence>
<dbReference type="Pfam" id="PF10551">
    <property type="entry name" value="MULE"/>
    <property type="match status" value="1"/>
</dbReference>
<evidence type="ECO:0000313" key="2">
    <source>
        <dbReference type="EMBL" id="KAJ0190513.1"/>
    </source>
</evidence>
<name>A0A9R1UNJ2_LACSA</name>
<protein>
    <recommendedName>
        <fullName evidence="1">MULE transposase domain-containing protein</fullName>
    </recommendedName>
</protein>
<proteinExistence type="predicted"/>
<accession>A0A9R1UNJ2</accession>
<comment type="caution">
    <text evidence="2">The sequence shown here is derived from an EMBL/GenBank/DDBJ whole genome shotgun (WGS) entry which is preliminary data.</text>
</comment>
<reference evidence="2 3" key="1">
    <citation type="journal article" date="2017" name="Nat. Commun.">
        <title>Genome assembly with in vitro proximity ligation data and whole-genome triplication in lettuce.</title>
        <authorList>
            <person name="Reyes-Chin-Wo S."/>
            <person name="Wang Z."/>
            <person name="Yang X."/>
            <person name="Kozik A."/>
            <person name="Arikit S."/>
            <person name="Song C."/>
            <person name="Xia L."/>
            <person name="Froenicke L."/>
            <person name="Lavelle D.O."/>
            <person name="Truco M.J."/>
            <person name="Xia R."/>
            <person name="Zhu S."/>
            <person name="Xu C."/>
            <person name="Xu H."/>
            <person name="Xu X."/>
            <person name="Cox K."/>
            <person name="Korf I."/>
            <person name="Meyers B.C."/>
            <person name="Michelmore R.W."/>
        </authorList>
    </citation>
    <scope>NUCLEOTIDE SEQUENCE [LARGE SCALE GENOMIC DNA]</scope>
    <source>
        <strain evidence="3">cv. Salinas</strain>
        <tissue evidence="2">Seedlings</tissue>
    </source>
</reference>
<dbReference type="EMBL" id="NBSK02000008">
    <property type="protein sequence ID" value="KAJ0190513.1"/>
    <property type="molecule type" value="Genomic_DNA"/>
</dbReference>
<dbReference type="Proteomes" id="UP000235145">
    <property type="component" value="Unassembled WGS sequence"/>
</dbReference>
<dbReference type="PANTHER" id="PTHR31973:SF185">
    <property type="entry name" value="TRANSPOSASE, MUDR, PLANT, MULE TRANSPOSASE DOMAIN-CONTAINING PROTEIN"/>
    <property type="match status" value="1"/>
</dbReference>
<feature type="domain" description="MULE transposase" evidence="1">
    <location>
        <begin position="134"/>
        <end position="180"/>
    </location>
</feature>
<dbReference type="InterPro" id="IPR018289">
    <property type="entry name" value="MULE_transposase_dom"/>
</dbReference>